<gene>
    <name evidence="4" type="ORF">O3P69_013521</name>
</gene>
<evidence type="ECO:0000259" key="3">
    <source>
        <dbReference type="SMART" id="SM00360"/>
    </source>
</evidence>
<evidence type="ECO:0000256" key="2">
    <source>
        <dbReference type="SAM" id="MobiDB-lite"/>
    </source>
</evidence>
<proteinExistence type="predicted"/>
<evidence type="ECO:0000256" key="1">
    <source>
        <dbReference type="ARBA" id="ARBA00022884"/>
    </source>
</evidence>
<dbReference type="InterPro" id="IPR035979">
    <property type="entry name" value="RBD_domain_sf"/>
</dbReference>
<keyword evidence="1" id="KW-0694">RNA-binding</keyword>
<accession>A0AAW0SA99</accession>
<feature type="region of interest" description="Disordered" evidence="2">
    <location>
        <begin position="153"/>
        <end position="186"/>
    </location>
</feature>
<keyword evidence="5" id="KW-1185">Reference proteome</keyword>
<protein>
    <recommendedName>
        <fullName evidence="3">RRM domain-containing protein</fullName>
    </recommendedName>
</protein>
<organism evidence="4 5">
    <name type="scientific">Scylla paramamosain</name>
    <name type="common">Mud crab</name>
    <dbReference type="NCBI Taxonomy" id="85552"/>
    <lineage>
        <taxon>Eukaryota</taxon>
        <taxon>Metazoa</taxon>
        <taxon>Ecdysozoa</taxon>
        <taxon>Arthropoda</taxon>
        <taxon>Crustacea</taxon>
        <taxon>Multicrustacea</taxon>
        <taxon>Malacostraca</taxon>
        <taxon>Eumalacostraca</taxon>
        <taxon>Eucarida</taxon>
        <taxon>Decapoda</taxon>
        <taxon>Pleocyemata</taxon>
        <taxon>Brachyura</taxon>
        <taxon>Eubrachyura</taxon>
        <taxon>Portunoidea</taxon>
        <taxon>Portunidae</taxon>
        <taxon>Portuninae</taxon>
        <taxon>Scylla</taxon>
    </lineage>
</organism>
<dbReference type="Proteomes" id="UP001487740">
    <property type="component" value="Unassembled WGS sequence"/>
</dbReference>
<dbReference type="InterPro" id="IPR000504">
    <property type="entry name" value="RRM_dom"/>
</dbReference>
<name>A0AAW0SA99_SCYPA</name>
<evidence type="ECO:0000313" key="5">
    <source>
        <dbReference type="Proteomes" id="UP001487740"/>
    </source>
</evidence>
<dbReference type="GO" id="GO:0003723">
    <property type="term" value="F:RNA binding"/>
    <property type="evidence" value="ECO:0007669"/>
    <property type="project" value="UniProtKB-KW"/>
</dbReference>
<sequence>MSYGRGPPDIKGMTSLKVDNLTYRTTPEDLRRSFEKYGYYDRRDAEDAMEAMDGRRLDGRELRVQMARYGRRRHPRTAAAAVVARTALDQGHAQGHAVGAAAGQGLAPGQGRGQGHAVATLGQGVTAGAERGREPTLVQEASLLLVLPKNTRTPQLVPLPTTTTTTTALPPPLRPEPPREWDGRGY</sequence>
<feature type="domain" description="RRM" evidence="3">
    <location>
        <begin position="15"/>
        <end position="65"/>
    </location>
</feature>
<comment type="caution">
    <text evidence="4">The sequence shown here is derived from an EMBL/GenBank/DDBJ whole genome shotgun (WGS) entry which is preliminary data.</text>
</comment>
<dbReference type="PANTHER" id="PTHR23147">
    <property type="entry name" value="SERINE/ARGININE RICH SPLICING FACTOR"/>
    <property type="match status" value="1"/>
</dbReference>
<feature type="compositionally biased region" description="Basic and acidic residues" evidence="2">
    <location>
        <begin position="176"/>
        <end position="186"/>
    </location>
</feature>
<dbReference type="SMART" id="SM00360">
    <property type="entry name" value="RRM"/>
    <property type="match status" value="1"/>
</dbReference>
<dbReference type="AlphaFoldDB" id="A0AAW0SA99"/>
<dbReference type="EMBL" id="JARAKH010006397">
    <property type="protein sequence ID" value="KAK8371924.1"/>
    <property type="molecule type" value="Genomic_DNA"/>
</dbReference>
<dbReference type="SUPFAM" id="SSF54928">
    <property type="entry name" value="RNA-binding domain, RBD"/>
    <property type="match status" value="1"/>
</dbReference>
<dbReference type="InterPro" id="IPR050907">
    <property type="entry name" value="SRSF"/>
</dbReference>
<feature type="compositionally biased region" description="Low complexity" evidence="2">
    <location>
        <begin position="153"/>
        <end position="168"/>
    </location>
</feature>
<evidence type="ECO:0000313" key="4">
    <source>
        <dbReference type="EMBL" id="KAK8371924.1"/>
    </source>
</evidence>
<dbReference type="Gene3D" id="3.30.70.330">
    <property type="match status" value="1"/>
</dbReference>
<dbReference type="InterPro" id="IPR012677">
    <property type="entry name" value="Nucleotide-bd_a/b_plait_sf"/>
</dbReference>
<reference evidence="4 5" key="1">
    <citation type="submission" date="2023-03" db="EMBL/GenBank/DDBJ databases">
        <title>High-quality genome of Scylla paramamosain provides insights in environmental adaptation.</title>
        <authorList>
            <person name="Zhang L."/>
        </authorList>
    </citation>
    <scope>NUCLEOTIDE SEQUENCE [LARGE SCALE GENOMIC DNA]</scope>
    <source>
        <strain evidence="4">LZ_2023a</strain>
        <tissue evidence="4">Muscle</tissue>
    </source>
</reference>